<protein>
    <submittedName>
        <fullName evidence="1">Thioredoxin</fullName>
    </submittedName>
</protein>
<organism evidence="1 2">
    <name type="scientific">Pontibacter akesuensis</name>
    <dbReference type="NCBI Taxonomy" id="388950"/>
    <lineage>
        <taxon>Bacteria</taxon>
        <taxon>Pseudomonadati</taxon>
        <taxon>Bacteroidota</taxon>
        <taxon>Cytophagia</taxon>
        <taxon>Cytophagales</taxon>
        <taxon>Hymenobacteraceae</taxon>
        <taxon>Pontibacter</taxon>
    </lineage>
</organism>
<accession>A0A1I7GFE2</accession>
<dbReference type="Pfam" id="PF14595">
    <property type="entry name" value="Thioredoxin_9"/>
    <property type="match status" value="1"/>
</dbReference>
<dbReference type="OrthoDB" id="6120799at2"/>
<evidence type="ECO:0000313" key="1">
    <source>
        <dbReference type="EMBL" id="SFU47174.1"/>
    </source>
</evidence>
<evidence type="ECO:0000313" key="2">
    <source>
        <dbReference type="Proteomes" id="UP000182491"/>
    </source>
</evidence>
<dbReference type="EMBL" id="FPCA01000001">
    <property type="protein sequence ID" value="SFU47174.1"/>
    <property type="molecule type" value="Genomic_DNA"/>
</dbReference>
<gene>
    <name evidence="1" type="ORF">SAMN04487941_0971</name>
</gene>
<dbReference type="STRING" id="388950.GCA_001611675_00070"/>
<dbReference type="Gene3D" id="3.40.30.10">
    <property type="entry name" value="Glutaredoxin"/>
    <property type="match status" value="1"/>
</dbReference>
<name>A0A1I7GFE2_9BACT</name>
<dbReference type="Proteomes" id="UP000182491">
    <property type="component" value="Unassembled WGS sequence"/>
</dbReference>
<dbReference type="RefSeq" id="WP_068839849.1">
    <property type="nucleotide sequence ID" value="NZ_BMXC01000001.1"/>
</dbReference>
<keyword evidence="2" id="KW-1185">Reference proteome</keyword>
<reference evidence="2" key="1">
    <citation type="submission" date="2016-10" db="EMBL/GenBank/DDBJ databases">
        <authorList>
            <person name="Varghese N."/>
        </authorList>
    </citation>
    <scope>NUCLEOTIDE SEQUENCE [LARGE SCALE GENOMIC DNA]</scope>
    <source>
        <strain evidence="2">DSM 18820</strain>
    </source>
</reference>
<sequence length="213" mass="24123">MSLYNILAPAMRNPRSYQAYHSVVAELVRQQKTSGPEQSEERIAYTKLNLQRMKRVEKQFVLLPELEMLLQENKPEWEWVVLSESWCGDGAQQIPAIAAIAAQAPGISLRVLLRDENPNWMDTCLTNGSRAIPKLICTSPVTGERMFTWGPRPAAIQEQLNNFKAANPRAEAAEVALYLHSLYAQDRSQALQQDLLVLMRRALQVKENEALAH</sequence>
<proteinExistence type="predicted"/>
<dbReference type="AlphaFoldDB" id="A0A1I7GFE2"/>